<gene>
    <name evidence="1" type="ORF">AVEN_153636_1</name>
</gene>
<dbReference type="EMBL" id="BGPR01000097">
    <property type="protein sequence ID" value="GBL93876.1"/>
    <property type="molecule type" value="Genomic_DNA"/>
</dbReference>
<name>A0A4Y2BRE7_ARAVE</name>
<sequence length="117" mass="13517">MTRRTPELTPRFKTSTPHQWEGLWPPTYDLACNRPTYTAYLQCNRFSNLKRSGPEAETLPLGHRGPSRSPNEETVFLTAVWLGDRTLTLKLDSTEYPPFTRPCTLNQFSSEVFPLVW</sequence>
<keyword evidence="2" id="KW-1185">Reference proteome</keyword>
<reference evidence="1 2" key="1">
    <citation type="journal article" date="2019" name="Sci. Rep.">
        <title>Orb-weaving spider Araneus ventricosus genome elucidates the spidroin gene catalogue.</title>
        <authorList>
            <person name="Kono N."/>
            <person name="Nakamura H."/>
            <person name="Ohtoshi R."/>
            <person name="Moran D.A.P."/>
            <person name="Shinohara A."/>
            <person name="Yoshida Y."/>
            <person name="Fujiwara M."/>
            <person name="Mori M."/>
            <person name="Tomita M."/>
            <person name="Arakawa K."/>
        </authorList>
    </citation>
    <scope>NUCLEOTIDE SEQUENCE [LARGE SCALE GENOMIC DNA]</scope>
</reference>
<comment type="caution">
    <text evidence="1">The sequence shown here is derived from an EMBL/GenBank/DDBJ whole genome shotgun (WGS) entry which is preliminary data.</text>
</comment>
<organism evidence="1 2">
    <name type="scientific">Araneus ventricosus</name>
    <name type="common">Orbweaver spider</name>
    <name type="synonym">Epeira ventricosa</name>
    <dbReference type="NCBI Taxonomy" id="182803"/>
    <lineage>
        <taxon>Eukaryota</taxon>
        <taxon>Metazoa</taxon>
        <taxon>Ecdysozoa</taxon>
        <taxon>Arthropoda</taxon>
        <taxon>Chelicerata</taxon>
        <taxon>Arachnida</taxon>
        <taxon>Araneae</taxon>
        <taxon>Araneomorphae</taxon>
        <taxon>Entelegynae</taxon>
        <taxon>Araneoidea</taxon>
        <taxon>Araneidae</taxon>
        <taxon>Araneus</taxon>
    </lineage>
</organism>
<evidence type="ECO:0000313" key="2">
    <source>
        <dbReference type="Proteomes" id="UP000499080"/>
    </source>
</evidence>
<protein>
    <submittedName>
        <fullName evidence="1">Uncharacterized protein</fullName>
    </submittedName>
</protein>
<accession>A0A4Y2BRE7</accession>
<dbReference type="AlphaFoldDB" id="A0A4Y2BRE7"/>
<dbReference type="Proteomes" id="UP000499080">
    <property type="component" value="Unassembled WGS sequence"/>
</dbReference>
<evidence type="ECO:0000313" key="1">
    <source>
        <dbReference type="EMBL" id="GBL93876.1"/>
    </source>
</evidence>
<proteinExistence type="predicted"/>